<dbReference type="InterPro" id="IPR028006">
    <property type="entry name" value="CEP15-like"/>
</dbReference>
<dbReference type="PANTHER" id="PTHR14286:SF2">
    <property type="entry name" value="CENTROSOMAL PROTEIN 15 KDA"/>
    <property type="match status" value="1"/>
</dbReference>
<evidence type="ECO:0000313" key="2">
    <source>
        <dbReference type="Proteomes" id="UP001209878"/>
    </source>
</evidence>
<keyword evidence="2" id="KW-1185">Reference proteome</keyword>
<reference evidence="1" key="1">
    <citation type="journal article" date="2023" name="Mol. Biol. Evol.">
        <title>Third-Generation Sequencing Reveals the Adaptive Role of the Epigenome in Three Deep-Sea Polychaetes.</title>
        <authorList>
            <person name="Perez M."/>
            <person name="Aroh O."/>
            <person name="Sun Y."/>
            <person name="Lan Y."/>
            <person name="Juniper S.K."/>
            <person name="Young C.R."/>
            <person name="Angers B."/>
            <person name="Qian P.Y."/>
        </authorList>
    </citation>
    <scope>NUCLEOTIDE SEQUENCE</scope>
    <source>
        <strain evidence="1">R07B-5</strain>
    </source>
</reference>
<proteinExistence type="predicted"/>
<dbReference type="AlphaFoldDB" id="A0AAD9PAX2"/>
<protein>
    <submittedName>
        <fullName evidence="1">Uncharacterized protein</fullName>
    </submittedName>
</protein>
<dbReference type="PANTHER" id="PTHR14286">
    <property type="entry name" value="GENE, 49355-RELATED"/>
    <property type="match status" value="1"/>
</dbReference>
<accession>A0AAD9PAX2</accession>
<dbReference type="Pfam" id="PF15134">
    <property type="entry name" value="CEP15-like"/>
    <property type="match status" value="1"/>
</dbReference>
<name>A0AAD9PAX2_RIDPI</name>
<evidence type="ECO:0000313" key="1">
    <source>
        <dbReference type="EMBL" id="KAK2191405.1"/>
    </source>
</evidence>
<dbReference type="EMBL" id="JAODUO010000053">
    <property type="protein sequence ID" value="KAK2191405.1"/>
    <property type="molecule type" value="Genomic_DNA"/>
</dbReference>
<organism evidence="1 2">
    <name type="scientific">Ridgeia piscesae</name>
    <name type="common">Tubeworm</name>
    <dbReference type="NCBI Taxonomy" id="27915"/>
    <lineage>
        <taxon>Eukaryota</taxon>
        <taxon>Metazoa</taxon>
        <taxon>Spiralia</taxon>
        <taxon>Lophotrochozoa</taxon>
        <taxon>Annelida</taxon>
        <taxon>Polychaeta</taxon>
        <taxon>Sedentaria</taxon>
        <taxon>Canalipalpata</taxon>
        <taxon>Sabellida</taxon>
        <taxon>Siboglinidae</taxon>
        <taxon>Ridgeia</taxon>
    </lineage>
</organism>
<dbReference type="Proteomes" id="UP001209878">
    <property type="component" value="Unassembled WGS sequence"/>
</dbReference>
<sequence>MTNKCVEKWLAKEVELNQRHEELLMRREAILRGAETYYDTQDDRAASFISDYSKAMTRNKQLLEDIKQCEANLSDDVSEPDHTNFGILKKNYWSMVKSIFPVWYADQLKYEQRVKSASSV</sequence>
<gene>
    <name evidence="1" type="ORF">NP493_53g09030</name>
</gene>
<comment type="caution">
    <text evidence="1">The sequence shown here is derived from an EMBL/GenBank/DDBJ whole genome shotgun (WGS) entry which is preliminary data.</text>
</comment>